<reference evidence="1" key="1">
    <citation type="submission" date="2017-12" db="EMBL/GenBank/DDBJ databases">
        <title>Sequencing the genomes of 1000 Actinobacteria strains.</title>
        <authorList>
            <person name="Klenk H.-P."/>
        </authorList>
    </citation>
    <scope>NUCLEOTIDE SEQUENCE [LARGE SCALE GENOMIC DNA]</scope>
    <source>
        <strain evidence="1">DSM 44228</strain>
    </source>
</reference>
<evidence type="ECO:0000313" key="1">
    <source>
        <dbReference type="EMBL" id="PKW15617.1"/>
    </source>
</evidence>
<name>A0A2N3XY65_SACSN</name>
<dbReference type="AlphaFoldDB" id="A0A2N3XY65"/>
<organism evidence="1 2">
    <name type="scientific">Saccharopolyspora spinosa</name>
    <dbReference type="NCBI Taxonomy" id="60894"/>
    <lineage>
        <taxon>Bacteria</taxon>
        <taxon>Bacillati</taxon>
        <taxon>Actinomycetota</taxon>
        <taxon>Actinomycetes</taxon>
        <taxon>Pseudonocardiales</taxon>
        <taxon>Pseudonocardiaceae</taxon>
        <taxon>Saccharopolyspora</taxon>
    </lineage>
</organism>
<gene>
    <name evidence="1" type="ORF">A8926_3358</name>
</gene>
<evidence type="ECO:0000313" key="2">
    <source>
        <dbReference type="Proteomes" id="UP000233786"/>
    </source>
</evidence>
<dbReference type="EMBL" id="PJNB01000001">
    <property type="protein sequence ID" value="PKW15617.1"/>
    <property type="molecule type" value="Genomic_DNA"/>
</dbReference>
<proteinExistence type="predicted"/>
<comment type="caution">
    <text evidence="1">The sequence shown here is derived from an EMBL/GenBank/DDBJ whole genome shotgun (WGS) entry which is preliminary data.</text>
</comment>
<keyword evidence="2" id="KW-1185">Reference proteome</keyword>
<sequence>MAHSTGTSLKPVSSDVQAVAREVREEMAAMPVPADLVPNLESLAP</sequence>
<dbReference type="Proteomes" id="UP000233786">
    <property type="component" value="Unassembled WGS sequence"/>
</dbReference>
<accession>A0A2N3XY65</accession>
<protein>
    <submittedName>
        <fullName evidence="1">Uncharacterized protein</fullName>
    </submittedName>
</protein>